<comment type="caution">
    <text evidence="2">The sequence shown here is derived from an EMBL/GenBank/DDBJ whole genome shotgun (WGS) entry which is preliminary data.</text>
</comment>
<evidence type="ECO:0000313" key="3">
    <source>
        <dbReference type="Proteomes" id="UP000823749"/>
    </source>
</evidence>
<proteinExistence type="predicted"/>
<reference evidence="2" key="1">
    <citation type="submission" date="2020-08" db="EMBL/GenBank/DDBJ databases">
        <title>Plant Genome Project.</title>
        <authorList>
            <person name="Zhang R.-G."/>
        </authorList>
    </citation>
    <scope>NUCLEOTIDE SEQUENCE</scope>
    <source>
        <strain evidence="2">WSP0</strain>
        <tissue evidence="2">Leaf</tissue>
    </source>
</reference>
<sequence>MGSLNTNVNAMAATIGDLVAMMKEERKAEGLADPPPQTPVMPHFGVFNGFSGRQPPGGFASPQPFGFQASSSGGGPAHSGVHHQVQDPTSQNPPRPVENLERRFMLGGNSTP</sequence>
<dbReference type="AlphaFoldDB" id="A0AAV6IVT7"/>
<protein>
    <submittedName>
        <fullName evidence="2">Uncharacterized protein</fullName>
    </submittedName>
</protein>
<organism evidence="2 3">
    <name type="scientific">Rhododendron griersonianum</name>
    <dbReference type="NCBI Taxonomy" id="479676"/>
    <lineage>
        <taxon>Eukaryota</taxon>
        <taxon>Viridiplantae</taxon>
        <taxon>Streptophyta</taxon>
        <taxon>Embryophyta</taxon>
        <taxon>Tracheophyta</taxon>
        <taxon>Spermatophyta</taxon>
        <taxon>Magnoliopsida</taxon>
        <taxon>eudicotyledons</taxon>
        <taxon>Gunneridae</taxon>
        <taxon>Pentapetalae</taxon>
        <taxon>asterids</taxon>
        <taxon>Ericales</taxon>
        <taxon>Ericaceae</taxon>
        <taxon>Ericoideae</taxon>
        <taxon>Rhodoreae</taxon>
        <taxon>Rhododendron</taxon>
    </lineage>
</organism>
<dbReference type="EMBL" id="JACTNZ010000009">
    <property type="protein sequence ID" value="KAG5531632.1"/>
    <property type="molecule type" value="Genomic_DNA"/>
</dbReference>
<name>A0AAV6IVT7_9ERIC</name>
<evidence type="ECO:0000256" key="1">
    <source>
        <dbReference type="SAM" id="MobiDB-lite"/>
    </source>
</evidence>
<keyword evidence="3" id="KW-1185">Reference proteome</keyword>
<feature type="region of interest" description="Disordered" evidence="1">
    <location>
        <begin position="27"/>
        <end position="112"/>
    </location>
</feature>
<evidence type="ECO:0000313" key="2">
    <source>
        <dbReference type="EMBL" id="KAG5531632.1"/>
    </source>
</evidence>
<gene>
    <name evidence="2" type="ORF">RHGRI_026300</name>
</gene>
<dbReference type="Proteomes" id="UP000823749">
    <property type="component" value="Chromosome 9"/>
</dbReference>
<accession>A0AAV6IVT7</accession>